<dbReference type="PANTHER" id="PTHR43229">
    <property type="entry name" value="NODULATION PROTEIN J"/>
    <property type="match status" value="1"/>
</dbReference>
<dbReference type="PIRSF" id="PIRSF006648">
    <property type="entry name" value="DrrB"/>
    <property type="match status" value="1"/>
</dbReference>
<evidence type="ECO:0000256" key="6">
    <source>
        <dbReference type="RuleBase" id="RU361157"/>
    </source>
</evidence>
<evidence type="ECO:0000256" key="3">
    <source>
        <dbReference type="ARBA" id="ARBA00022989"/>
    </source>
</evidence>
<name>A0ABW1KEE3_9ACTN</name>
<evidence type="ECO:0000313" key="8">
    <source>
        <dbReference type="EMBL" id="MFC6020136.1"/>
    </source>
</evidence>
<feature type="transmembrane region" description="Helical" evidence="6">
    <location>
        <begin position="144"/>
        <end position="165"/>
    </location>
</feature>
<protein>
    <recommendedName>
        <fullName evidence="6">Transport permease protein</fullName>
    </recommendedName>
</protein>
<feature type="transmembrane region" description="Helical" evidence="6">
    <location>
        <begin position="27"/>
        <end position="48"/>
    </location>
</feature>
<dbReference type="Pfam" id="PF01061">
    <property type="entry name" value="ABC2_membrane"/>
    <property type="match status" value="1"/>
</dbReference>
<feature type="transmembrane region" description="Helical" evidence="6">
    <location>
        <begin position="60"/>
        <end position="86"/>
    </location>
</feature>
<dbReference type="InterPro" id="IPR051784">
    <property type="entry name" value="Nod_factor_ABC_transporter"/>
</dbReference>
<accession>A0ABW1KEE3</accession>
<proteinExistence type="inferred from homology"/>
<comment type="caution">
    <text evidence="8">The sequence shown here is derived from an EMBL/GenBank/DDBJ whole genome shotgun (WGS) entry which is preliminary data.</text>
</comment>
<evidence type="ECO:0000259" key="7">
    <source>
        <dbReference type="PROSITE" id="PS51012"/>
    </source>
</evidence>
<dbReference type="PROSITE" id="PS51012">
    <property type="entry name" value="ABC_TM2"/>
    <property type="match status" value="1"/>
</dbReference>
<dbReference type="EMBL" id="JBHSPR010000029">
    <property type="protein sequence ID" value="MFC6020136.1"/>
    <property type="molecule type" value="Genomic_DNA"/>
</dbReference>
<keyword evidence="6" id="KW-1003">Cell membrane</keyword>
<evidence type="ECO:0000256" key="4">
    <source>
        <dbReference type="ARBA" id="ARBA00023136"/>
    </source>
</evidence>
<comment type="similarity">
    <text evidence="6">Belongs to the ABC-2 integral membrane protein family.</text>
</comment>
<dbReference type="Proteomes" id="UP001596203">
    <property type="component" value="Unassembled WGS sequence"/>
</dbReference>
<evidence type="ECO:0000256" key="5">
    <source>
        <dbReference type="ARBA" id="ARBA00023251"/>
    </source>
</evidence>
<feature type="transmembrane region" description="Helical" evidence="6">
    <location>
        <begin position="177"/>
        <end position="196"/>
    </location>
</feature>
<evidence type="ECO:0000256" key="1">
    <source>
        <dbReference type="ARBA" id="ARBA00004141"/>
    </source>
</evidence>
<keyword evidence="5" id="KW-0046">Antibiotic resistance</keyword>
<keyword evidence="3 6" id="KW-1133">Transmembrane helix</keyword>
<dbReference type="InterPro" id="IPR013525">
    <property type="entry name" value="ABC2_TM"/>
</dbReference>
<keyword evidence="6" id="KW-0813">Transport</keyword>
<gene>
    <name evidence="8" type="ORF">ACFP2T_28580</name>
</gene>
<dbReference type="PANTHER" id="PTHR43229:SF3">
    <property type="entry name" value="ABC-TYPE MULTIDRUG TRANSPORT SYSTEM, PERMEASE COMPONENT"/>
    <property type="match status" value="1"/>
</dbReference>
<keyword evidence="9" id="KW-1185">Reference proteome</keyword>
<dbReference type="InterPro" id="IPR000412">
    <property type="entry name" value="ABC_2_transport"/>
</dbReference>
<dbReference type="RefSeq" id="WP_377427024.1">
    <property type="nucleotide sequence ID" value="NZ_JBHSPR010000029.1"/>
</dbReference>
<organism evidence="8 9">
    <name type="scientific">Plantactinospora solaniradicis</name>
    <dbReference type="NCBI Taxonomy" id="1723736"/>
    <lineage>
        <taxon>Bacteria</taxon>
        <taxon>Bacillati</taxon>
        <taxon>Actinomycetota</taxon>
        <taxon>Actinomycetes</taxon>
        <taxon>Micromonosporales</taxon>
        <taxon>Micromonosporaceae</taxon>
        <taxon>Plantactinospora</taxon>
    </lineage>
</organism>
<keyword evidence="2 6" id="KW-0812">Transmembrane</keyword>
<evidence type="ECO:0000256" key="2">
    <source>
        <dbReference type="ARBA" id="ARBA00022692"/>
    </source>
</evidence>
<comment type="subcellular location">
    <subcellularLocation>
        <location evidence="6">Cell membrane</location>
        <topology evidence="6">Multi-pass membrane protein</topology>
    </subcellularLocation>
    <subcellularLocation>
        <location evidence="1">Membrane</location>
        <topology evidence="1">Multi-pass membrane protein</topology>
    </subcellularLocation>
</comment>
<evidence type="ECO:0000313" key="9">
    <source>
        <dbReference type="Proteomes" id="UP001596203"/>
    </source>
</evidence>
<reference evidence="9" key="1">
    <citation type="journal article" date="2019" name="Int. J. Syst. Evol. Microbiol.">
        <title>The Global Catalogue of Microorganisms (GCM) 10K type strain sequencing project: providing services to taxonomists for standard genome sequencing and annotation.</title>
        <authorList>
            <consortium name="The Broad Institute Genomics Platform"/>
            <consortium name="The Broad Institute Genome Sequencing Center for Infectious Disease"/>
            <person name="Wu L."/>
            <person name="Ma J."/>
        </authorList>
    </citation>
    <scope>NUCLEOTIDE SEQUENCE [LARGE SCALE GENOMIC DNA]</scope>
    <source>
        <strain evidence="9">ZS-35-S2</strain>
    </source>
</reference>
<feature type="domain" description="ABC transmembrane type-2" evidence="7">
    <location>
        <begin position="28"/>
        <end position="264"/>
    </location>
</feature>
<sequence length="269" mass="29495">MLGRAPALLAVTRARARVEFLVFIREWISVVFTFIFPVLLLIILGSIFHGQRLPGDVDLAQYFVAGMIGAGLFGVSFQNVAIAIPIERDIGTLKRLAGTPMPRSAYFLGKMVMVAFVALAQNVLLLGIGSAFFGLQLPDTVGRWITYLWVIVLGIASCTMLGIAASGLVRNGRTAPAIMSPIAIVLQFISGVYFVFATLPNWMQTVAAIFPLKWIAQGMRSVFLPDAYRAQEPAGSWELDRVALVLAAWCVLAFLVAVRTFRWRARTDD</sequence>
<feature type="transmembrane region" description="Helical" evidence="6">
    <location>
        <begin position="242"/>
        <end position="261"/>
    </location>
</feature>
<keyword evidence="4 6" id="KW-0472">Membrane</keyword>
<dbReference type="InterPro" id="IPR047817">
    <property type="entry name" value="ABC2_TM_bact-type"/>
</dbReference>
<feature type="transmembrane region" description="Helical" evidence="6">
    <location>
        <begin position="107"/>
        <end position="132"/>
    </location>
</feature>